<keyword evidence="10" id="KW-1185">Reference proteome</keyword>
<dbReference type="InterPro" id="IPR011333">
    <property type="entry name" value="SKP1/BTB/POZ_sf"/>
</dbReference>
<dbReference type="EMBL" id="NHTK01005738">
    <property type="protein sequence ID" value="PPQ74639.1"/>
    <property type="molecule type" value="Genomic_DNA"/>
</dbReference>
<evidence type="ECO:0000313" key="9">
    <source>
        <dbReference type="EMBL" id="PPQ74639.1"/>
    </source>
</evidence>
<feature type="signal peptide" evidence="6">
    <location>
        <begin position="1"/>
        <end position="17"/>
    </location>
</feature>
<accession>A0A409W7X4</accession>
<dbReference type="InterPro" id="IPR001563">
    <property type="entry name" value="Peptidase_S10"/>
</dbReference>
<feature type="chain" id="PRO_5018810549" description="Carboxypeptidase" evidence="6">
    <location>
        <begin position="18"/>
        <end position="1461"/>
    </location>
</feature>
<evidence type="ECO:0000256" key="5">
    <source>
        <dbReference type="ARBA" id="ARBA00023180"/>
    </source>
</evidence>
<evidence type="ECO:0000259" key="8">
    <source>
        <dbReference type="PROSITE" id="PS50097"/>
    </source>
</evidence>
<keyword evidence="4 6" id="KW-0378">Hydrolase</keyword>
<dbReference type="SUPFAM" id="SSF53474">
    <property type="entry name" value="alpha/beta-Hydrolases"/>
    <property type="match status" value="1"/>
</dbReference>
<dbReference type="OrthoDB" id="443318at2759"/>
<keyword evidence="6" id="KW-0732">Signal</keyword>
<dbReference type="InterPro" id="IPR000210">
    <property type="entry name" value="BTB/POZ_dom"/>
</dbReference>
<dbReference type="Proteomes" id="UP000284842">
    <property type="component" value="Unassembled WGS sequence"/>
</dbReference>
<dbReference type="PROSITE" id="PS50097">
    <property type="entry name" value="BTB"/>
    <property type="match status" value="2"/>
</dbReference>
<dbReference type="GO" id="GO:0004185">
    <property type="term" value="F:serine-type carboxypeptidase activity"/>
    <property type="evidence" value="ECO:0007669"/>
    <property type="project" value="UniProtKB-UniRule"/>
</dbReference>
<evidence type="ECO:0000256" key="6">
    <source>
        <dbReference type="RuleBase" id="RU361156"/>
    </source>
</evidence>
<comment type="similarity">
    <text evidence="1 6">Belongs to the peptidase S10 family.</text>
</comment>
<dbReference type="GO" id="GO:0006508">
    <property type="term" value="P:proteolysis"/>
    <property type="evidence" value="ECO:0007669"/>
    <property type="project" value="UniProtKB-KW"/>
</dbReference>
<keyword evidence="3 6" id="KW-0645">Protease</keyword>
<dbReference type="InterPro" id="IPR029058">
    <property type="entry name" value="AB_hydrolase_fold"/>
</dbReference>
<dbReference type="PANTHER" id="PTHR11802:SF64">
    <property type="entry name" value="CARBOXYPEPTIDASE"/>
    <property type="match status" value="1"/>
</dbReference>
<sequence length="1461" mass="164397">MRWLTILTLLPLRAALAGQIPVINGVIGGVPDDSDPLQIQQDAAKAALANITTTPGKLRVVENSGVCETTPHVNQASGYGDLTADNSMWFWFFESRKNPETAPLALWFNGGPGSSSMIGLLQENGPCRITNDSSTVVLNPYSWNNEANLLFIDQPIGVGFSHGNVTVGTSQQAAADVWSFLQIFLSDHRFARYRFNKMALWTESYGGHYGPTFAAHFLRQNIAILEGKVKGIPLNLQVLGIGDGLTDPFAQYPGYLSYSAVNPYHALVSQDVIDKATIDFNTPVTGCKDQIAACYSNNTDAVCSAAQSFCNNKILSPLAGDYDVYFVLAEDPDPYPPSFGAWLNKVAPQIGGEVTWTQSSNTVYRNFARTGDWMRNSRPDLEFVINSGVRTIIYDGDADYILNFDGVEAMVDSLQTVYTPLYKLQKFQNFNVKGQTAGIYKNAGRFSYVRIYGAGHEVPAYKHANLDYGQAAAQMFTQIMPIPTKTCVLNMAEPETKKRRLEDGTEAEAEVEIIKSKLWFDDGNVILQAQNGQFCVHSHLKIVLNREAQQFLWSTCTILSKTWNIYFARYTTSRTAFSPRSGYNTLGEKPLSFQVISALLRLGTKYDIPELREGALSRVKKIFPVCLRHLNELPENYLCSESQTGQDPILFEAVNLVHSENILTHLPVAYYLASIQPLETILTGQTRADDTRIMLLPEVQHKCILGRDALVHMQATITYEWLQTSSPPSENHCRDTNSCFSNLLELSRSLAWPVRNPRRTLKKVNLDGFLSRFCRNCMPIAAKQMKRGREAAWASLPDAFGLPNLLNHSNSMYLQLNAMPSRGFYHITAKKRKLDDTMEGAEESLTQSNIWFDDGNIIIQAEQTQFRVHRSLLARHSSVLNDMFSIPQPQEDSPEQETGAPPVIPFFDDPEDLTHLLSALYNEPPYHASGLSKLPFLTVAALLRLAIKYDIPHLQEEPMSRLKAMFPTTLKQFDALPDNHFALGTELGGVLIDAVNLVHSQQLREFLPMAYFFVSALSMPTRAQSHASSNNAYGVNVTLSGLLYDSRVAITIPMLSGILRMARKYSFIQLQKEVMYRLENDLPITLEDLNDGFLEKKKQQLIIWNLPWKDGLIDIANLVYDQGIHGFLPTLLHCFHSILFIESVYDGVPRSNGAKAILHPDLLRTCILRRHHMVENSLLFNYHFLGQKPISSECTQKWRCSLKSANLLAEIRKPPLAQRHILKLWKYMKGHFIDFCLECLTDAERLFEEGRVKCWDELLKTLDLPPWDELMKSMKVTVDSGRESKKRRLSEIEEGSGSQQTLTPPDEFVEQVTDFWFDDGSVVLQAGLSQFRVHRALLTRCSPVFKNLLTNPQSTSDTGNKVEKLVEGCPVIYLQDSAEDVTCLLTALYDHGKYNSMHKILFKEVSALLRLGSKYNIPSLRNNALQRLCIEFPATLEQWDELDLDYKTMQGCTGINKMDRG</sequence>
<dbReference type="Pfam" id="PF00450">
    <property type="entry name" value="Peptidase_S10"/>
    <property type="match status" value="1"/>
</dbReference>
<keyword evidence="2 6" id="KW-0121">Carboxypeptidase</keyword>
<keyword evidence="5" id="KW-0325">Glycoprotein</keyword>
<comment type="caution">
    <text evidence="9">The sequence shown here is derived from an EMBL/GenBank/DDBJ whole genome shotgun (WGS) entry which is preliminary data.</text>
</comment>
<feature type="domain" description="BTB" evidence="8">
    <location>
        <begin position="855"/>
        <end position="922"/>
    </location>
</feature>
<dbReference type="Gene3D" id="1.10.287.410">
    <property type="match status" value="1"/>
</dbReference>
<dbReference type="Gene3D" id="3.40.50.1820">
    <property type="entry name" value="alpha/beta hydrolase"/>
    <property type="match status" value="1"/>
</dbReference>
<dbReference type="GO" id="GO:0000324">
    <property type="term" value="C:fungal-type vacuole"/>
    <property type="evidence" value="ECO:0007669"/>
    <property type="project" value="TreeGrafter"/>
</dbReference>
<dbReference type="STRING" id="181874.A0A409W7X4"/>
<dbReference type="SMART" id="SM00225">
    <property type="entry name" value="BTB"/>
    <property type="match status" value="2"/>
</dbReference>
<protein>
    <recommendedName>
        <fullName evidence="6">Carboxypeptidase</fullName>
        <ecNumber evidence="6">3.4.16.-</ecNumber>
    </recommendedName>
</protein>
<evidence type="ECO:0000256" key="7">
    <source>
        <dbReference type="SAM" id="MobiDB-lite"/>
    </source>
</evidence>
<dbReference type="Pfam" id="PF00651">
    <property type="entry name" value="BTB"/>
    <property type="match status" value="2"/>
</dbReference>
<evidence type="ECO:0000313" key="10">
    <source>
        <dbReference type="Proteomes" id="UP000284842"/>
    </source>
</evidence>
<evidence type="ECO:0000256" key="2">
    <source>
        <dbReference type="ARBA" id="ARBA00022645"/>
    </source>
</evidence>
<evidence type="ECO:0000256" key="3">
    <source>
        <dbReference type="ARBA" id="ARBA00022670"/>
    </source>
</evidence>
<dbReference type="SUPFAM" id="SSF54695">
    <property type="entry name" value="POZ domain"/>
    <property type="match status" value="2"/>
</dbReference>
<gene>
    <name evidence="9" type="ORF">CVT24_004233</name>
</gene>
<dbReference type="InParanoid" id="A0A409W7X4"/>
<dbReference type="PANTHER" id="PTHR11802">
    <property type="entry name" value="SERINE PROTEASE FAMILY S10 SERINE CARBOXYPEPTIDASE"/>
    <property type="match status" value="1"/>
</dbReference>
<evidence type="ECO:0000256" key="1">
    <source>
        <dbReference type="ARBA" id="ARBA00009431"/>
    </source>
</evidence>
<reference evidence="9 10" key="1">
    <citation type="journal article" date="2018" name="Evol. Lett.">
        <title>Horizontal gene cluster transfer increased hallucinogenic mushroom diversity.</title>
        <authorList>
            <person name="Reynolds H.T."/>
            <person name="Vijayakumar V."/>
            <person name="Gluck-Thaler E."/>
            <person name="Korotkin H.B."/>
            <person name="Matheny P.B."/>
            <person name="Slot J.C."/>
        </authorList>
    </citation>
    <scope>NUCLEOTIDE SEQUENCE [LARGE SCALE GENOMIC DNA]</scope>
    <source>
        <strain evidence="9 10">2629</strain>
    </source>
</reference>
<evidence type="ECO:0000256" key="4">
    <source>
        <dbReference type="ARBA" id="ARBA00022801"/>
    </source>
</evidence>
<dbReference type="Gene3D" id="3.30.710.10">
    <property type="entry name" value="Potassium Channel Kv1.1, Chain A"/>
    <property type="match status" value="2"/>
</dbReference>
<feature type="region of interest" description="Disordered" evidence="7">
    <location>
        <begin position="1285"/>
        <end position="1304"/>
    </location>
</feature>
<name>A0A409W7X4_9AGAR</name>
<dbReference type="InterPro" id="IPR018202">
    <property type="entry name" value="Ser_caboxypep_ser_AS"/>
</dbReference>
<organism evidence="9 10">
    <name type="scientific">Panaeolus cyanescens</name>
    <dbReference type="NCBI Taxonomy" id="181874"/>
    <lineage>
        <taxon>Eukaryota</taxon>
        <taxon>Fungi</taxon>
        <taxon>Dikarya</taxon>
        <taxon>Basidiomycota</taxon>
        <taxon>Agaricomycotina</taxon>
        <taxon>Agaricomycetes</taxon>
        <taxon>Agaricomycetidae</taxon>
        <taxon>Agaricales</taxon>
        <taxon>Agaricineae</taxon>
        <taxon>Galeropsidaceae</taxon>
        <taxon>Panaeolus</taxon>
    </lineage>
</organism>
<feature type="domain" description="BTB" evidence="8">
    <location>
        <begin position="1320"/>
        <end position="1390"/>
    </location>
</feature>
<dbReference type="PRINTS" id="PR00724">
    <property type="entry name" value="CRBOXYPTASEC"/>
</dbReference>
<dbReference type="PROSITE" id="PS00131">
    <property type="entry name" value="CARBOXYPEPT_SER_SER"/>
    <property type="match status" value="1"/>
</dbReference>
<dbReference type="CDD" id="cd18186">
    <property type="entry name" value="BTB_POZ_ZBTB_KLHL-like"/>
    <property type="match status" value="2"/>
</dbReference>
<proteinExistence type="inferred from homology"/>
<dbReference type="EC" id="3.4.16.-" evidence="6"/>